<reference evidence="11 12" key="1">
    <citation type="submission" date="2021-06" db="EMBL/GenBank/DDBJ databases">
        <title>Faecalicatena sp. nov. isolated from porcine feces.</title>
        <authorList>
            <person name="Oh B.S."/>
            <person name="Lee J.H."/>
        </authorList>
    </citation>
    <scope>NUCLEOTIDE SEQUENCE [LARGE SCALE GENOMIC DNA]</scope>
    <source>
        <strain evidence="11 12">AGMB00832</strain>
    </source>
</reference>
<name>A0ABS6D1L6_9FIRM</name>
<sequence>MLKVFSDAIQYVIDMGASVMLPIVIAIISICIGVKAGKAIRSGLMIGVGFVGLSLIVDMMNAELGPAASAMSEKFGLSLSVVDIGWPGASPMTWASNIATVAIPVAILVNIVMLLLKLTKTVNIDIWNIWHMTFTGAIAYAVTGNFWIGILGVVVHAAIAYKLGDLWAPLMSDYFELDGLTVPHGTAAYMGPIACVIDAVIDKIPGLRKVDITADSLQEKVGVLGEPIVIGGLLGAVIGFLAGYGPQEALPLGVKMSAVMVLMPKIVKCIMEGLMPLSERAKEILTKRFGNSQFYIGLDPAILLGDPQVVTTGLIFIPLTLLIAVLVPGNKILPFGDLATIGFFIAIAVSVHKGNIFRTLFSGSAIMFMTIWIANQTIPWMTALAKTTGSTDGSSLVAALDQGGCPITYVFTQLFTRDNIVGMVVIAAIYVVCLLFAVRCSRNRAKEQEAGEE</sequence>
<comment type="caution">
    <text evidence="11">The sequence shown here is derived from an EMBL/GenBank/DDBJ whole genome shotgun (WGS) entry which is preliminary data.</text>
</comment>
<evidence type="ECO:0000256" key="2">
    <source>
        <dbReference type="ARBA" id="ARBA00022448"/>
    </source>
</evidence>
<evidence type="ECO:0000259" key="10">
    <source>
        <dbReference type="PROSITE" id="PS51104"/>
    </source>
</evidence>
<comment type="subcellular location">
    <subcellularLocation>
        <location evidence="1">Cell membrane</location>
        <topology evidence="1">Multi-pass membrane protein</topology>
    </subcellularLocation>
</comment>
<evidence type="ECO:0000256" key="5">
    <source>
        <dbReference type="ARBA" id="ARBA00022683"/>
    </source>
</evidence>
<evidence type="ECO:0000313" key="11">
    <source>
        <dbReference type="EMBL" id="MBU3875385.1"/>
    </source>
</evidence>
<evidence type="ECO:0000256" key="9">
    <source>
        <dbReference type="SAM" id="Phobius"/>
    </source>
</evidence>
<feature type="transmembrane region" description="Helical" evidence="9">
    <location>
        <begin position="332"/>
        <end position="349"/>
    </location>
</feature>
<evidence type="ECO:0000256" key="1">
    <source>
        <dbReference type="ARBA" id="ARBA00004651"/>
    </source>
</evidence>
<evidence type="ECO:0000313" key="12">
    <source>
        <dbReference type="Proteomes" id="UP000723714"/>
    </source>
</evidence>
<dbReference type="InterPro" id="IPR013014">
    <property type="entry name" value="PTS_EIIC_2"/>
</dbReference>
<dbReference type="PIRSF" id="PIRSF006304">
    <property type="entry name" value="GatC"/>
    <property type="match status" value="1"/>
</dbReference>
<protein>
    <submittedName>
        <fullName evidence="11">PTS galactitol transporter subunit IIC</fullName>
    </submittedName>
</protein>
<feature type="transmembrane region" description="Helical" evidence="9">
    <location>
        <begin position="137"/>
        <end position="161"/>
    </location>
</feature>
<evidence type="ECO:0000256" key="4">
    <source>
        <dbReference type="ARBA" id="ARBA00022597"/>
    </source>
</evidence>
<keyword evidence="12" id="KW-1185">Reference proteome</keyword>
<feature type="transmembrane region" description="Helical" evidence="9">
    <location>
        <begin position="309"/>
        <end position="326"/>
    </location>
</feature>
<feature type="domain" description="PTS EIIC type-2" evidence="10">
    <location>
        <begin position="9"/>
        <end position="438"/>
    </location>
</feature>
<dbReference type="PANTHER" id="PTHR37324:SF2">
    <property type="entry name" value="PTS SYSTEM GALACTITOL-SPECIFIC EIIC COMPONENT"/>
    <property type="match status" value="1"/>
</dbReference>
<dbReference type="EMBL" id="JABACJ020000004">
    <property type="protein sequence ID" value="MBU3875385.1"/>
    <property type="molecule type" value="Genomic_DNA"/>
</dbReference>
<feature type="transmembrane region" description="Helical" evidence="9">
    <location>
        <begin position="420"/>
        <end position="438"/>
    </location>
</feature>
<evidence type="ECO:0000256" key="7">
    <source>
        <dbReference type="ARBA" id="ARBA00022989"/>
    </source>
</evidence>
<evidence type="ECO:0000256" key="6">
    <source>
        <dbReference type="ARBA" id="ARBA00022692"/>
    </source>
</evidence>
<dbReference type="Proteomes" id="UP000723714">
    <property type="component" value="Unassembled WGS sequence"/>
</dbReference>
<dbReference type="PROSITE" id="PS51104">
    <property type="entry name" value="PTS_EIIC_TYPE_2"/>
    <property type="match status" value="1"/>
</dbReference>
<dbReference type="InterPro" id="IPR013853">
    <property type="entry name" value="EIIC-GAT"/>
</dbReference>
<evidence type="ECO:0000256" key="3">
    <source>
        <dbReference type="ARBA" id="ARBA00022475"/>
    </source>
</evidence>
<keyword evidence="5" id="KW-0598">Phosphotransferase system</keyword>
<dbReference type="Pfam" id="PF03611">
    <property type="entry name" value="EIIC-GAT"/>
    <property type="match status" value="1"/>
</dbReference>
<feature type="transmembrane region" description="Helical" evidence="9">
    <location>
        <begin position="181"/>
        <end position="201"/>
    </location>
</feature>
<dbReference type="InterPro" id="IPR004703">
    <property type="entry name" value="PTS_sugar-sp_permease"/>
</dbReference>
<feature type="transmembrane region" description="Helical" evidence="9">
    <location>
        <begin position="12"/>
        <end position="32"/>
    </location>
</feature>
<organism evidence="11 12">
    <name type="scientific">Faecalicatena faecalis</name>
    <dbReference type="NCBI Taxonomy" id="2726362"/>
    <lineage>
        <taxon>Bacteria</taxon>
        <taxon>Bacillati</taxon>
        <taxon>Bacillota</taxon>
        <taxon>Clostridia</taxon>
        <taxon>Lachnospirales</taxon>
        <taxon>Lachnospiraceae</taxon>
        <taxon>Faecalicatena</taxon>
    </lineage>
</organism>
<proteinExistence type="predicted"/>
<accession>A0ABS6D1L6</accession>
<gene>
    <name evidence="11" type="ORF">HGO97_006110</name>
</gene>
<evidence type="ECO:0000256" key="8">
    <source>
        <dbReference type="ARBA" id="ARBA00023136"/>
    </source>
</evidence>
<feature type="transmembrane region" description="Helical" evidence="9">
    <location>
        <begin position="94"/>
        <end position="116"/>
    </location>
</feature>
<feature type="transmembrane region" description="Helical" evidence="9">
    <location>
        <begin position="44"/>
        <end position="62"/>
    </location>
</feature>
<feature type="transmembrane region" description="Helical" evidence="9">
    <location>
        <begin position="221"/>
        <end position="243"/>
    </location>
</feature>
<keyword evidence="7 9" id="KW-1133">Transmembrane helix</keyword>
<keyword evidence="2" id="KW-0813">Transport</keyword>
<keyword evidence="3" id="KW-1003">Cell membrane</keyword>
<keyword evidence="6 9" id="KW-0812">Transmembrane</keyword>
<dbReference type="RefSeq" id="WP_216240350.1">
    <property type="nucleotide sequence ID" value="NZ_JABACJ020000004.1"/>
</dbReference>
<keyword evidence="8 9" id="KW-0472">Membrane</keyword>
<dbReference type="PANTHER" id="PTHR37324">
    <property type="entry name" value="PTS SYSTEM GALACTITOL-SPECIFIC EIIC COMPONENT"/>
    <property type="match status" value="1"/>
</dbReference>
<keyword evidence="4" id="KW-0762">Sugar transport</keyword>